<comment type="caution">
    <text evidence="3">The sequence shown here is derived from an EMBL/GenBank/DDBJ whole genome shotgun (WGS) entry which is preliminary data.</text>
</comment>
<dbReference type="Proteomes" id="UP000466864">
    <property type="component" value="Unassembled WGS sequence"/>
</dbReference>
<dbReference type="InterPro" id="IPR010982">
    <property type="entry name" value="Lambda_DNA-bd_dom_sf"/>
</dbReference>
<keyword evidence="1" id="KW-0238">DNA-binding</keyword>
<dbReference type="PANTHER" id="PTHR46797:SF24">
    <property type="entry name" value="DNA-BINDING PHAGE PROTEIN"/>
    <property type="match status" value="1"/>
</dbReference>
<dbReference type="EMBL" id="VUMV01000004">
    <property type="protein sequence ID" value="MST82076.1"/>
    <property type="molecule type" value="Genomic_DNA"/>
</dbReference>
<dbReference type="PROSITE" id="PS50943">
    <property type="entry name" value="HTH_CROC1"/>
    <property type="match status" value="1"/>
</dbReference>
<organism evidence="3 4">
    <name type="scientific">Bilifractor porci</name>
    <dbReference type="NCBI Taxonomy" id="2606636"/>
    <lineage>
        <taxon>Bacteria</taxon>
        <taxon>Bacillati</taxon>
        <taxon>Bacillota</taxon>
        <taxon>Clostridia</taxon>
        <taxon>Lachnospirales</taxon>
        <taxon>Lachnospiraceae</taxon>
        <taxon>Bilifractor</taxon>
    </lineage>
</organism>
<dbReference type="SUPFAM" id="SSF47413">
    <property type="entry name" value="lambda repressor-like DNA-binding domains"/>
    <property type="match status" value="1"/>
</dbReference>
<evidence type="ECO:0000256" key="1">
    <source>
        <dbReference type="ARBA" id="ARBA00023125"/>
    </source>
</evidence>
<sequence length="213" mass="24146">MTIGEKIKYFRKQRGITQGELAELTGIHPVSIRKYETNKMQPLPPQVEKIAAALNVNFSAIYGMDQSAFRLETRGDLMGLLMTAYKAGLIQVDGPKDRYGAFKEEQCCIRLTPVLSQYFAVVGQEDENRNMLPALKVTDSSVLSDFIRWEGLYREGYLKDQELLTKGNSSEDKNYVADDFQEMLEQIELDLQASQKKLDKTCDHGDDADSETE</sequence>
<evidence type="ECO:0000259" key="2">
    <source>
        <dbReference type="PROSITE" id="PS50943"/>
    </source>
</evidence>
<dbReference type="CDD" id="cd00093">
    <property type="entry name" value="HTH_XRE"/>
    <property type="match status" value="1"/>
</dbReference>
<feature type="domain" description="HTH cro/C1-type" evidence="2">
    <location>
        <begin position="7"/>
        <end position="61"/>
    </location>
</feature>
<name>A0A7X2TPR9_9FIRM</name>
<dbReference type="Gene3D" id="1.10.260.40">
    <property type="entry name" value="lambda repressor-like DNA-binding domains"/>
    <property type="match status" value="1"/>
</dbReference>
<dbReference type="GO" id="GO:0003677">
    <property type="term" value="F:DNA binding"/>
    <property type="evidence" value="ECO:0007669"/>
    <property type="project" value="UniProtKB-KW"/>
</dbReference>
<dbReference type="GO" id="GO:0005829">
    <property type="term" value="C:cytosol"/>
    <property type="evidence" value="ECO:0007669"/>
    <property type="project" value="TreeGrafter"/>
</dbReference>
<dbReference type="SMART" id="SM00530">
    <property type="entry name" value="HTH_XRE"/>
    <property type="match status" value="1"/>
</dbReference>
<proteinExistence type="predicted"/>
<reference evidence="3 4" key="1">
    <citation type="submission" date="2019-08" db="EMBL/GenBank/DDBJ databases">
        <title>In-depth cultivation of the pig gut microbiome towards novel bacterial diversity and tailored functional studies.</title>
        <authorList>
            <person name="Wylensek D."/>
            <person name="Hitch T.C.A."/>
            <person name="Clavel T."/>
        </authorList>
    </citation>
    <scope>NUCLEOTIDE SEQUENCE [LARGE SCALE GENOMIC DNA]</scope>
    <source>
        <strain evidence="3 4">Oil+RF-744-WCA-WT-13</strain>
    </source>
</reference>
<dbReference type="Pfam" id="PF01381">
    <property type="entry name" value="HTH_3"/>
    <property type="match status" value="1"/>
</dbReference>
<evidence type="ECO:0000313" key="4">
    <source>
        <dbReference type="Proteomes" id="UP000466864"/>
    </source>
</evidence>
<dbReference type="GO" id="GO:0003700">
    <property type="term" value="F:DNA-binding transcription factor activity"/>
    <property type="evidence" value="ECO:0007669"/>
    <property type="project" value="TreeGrafter"/>
</dbReference>
<keyword evidence="4" id="KW-1185">Reference proteome</keyword>
<dbReference type="AlphaFoldDB" id="A0A7X2TPR9"/>
<gene>
    <name evidence="3" type="ORF">FYJ60_07090</name>
</gene>
<dbReference type="InterPro" id="IPR050807">
    <property type="entry name" value="TransReg_Diox_bact_type"/>
</dbReference>
<accession>A0A7X2TPR9</accession>
<dbReference type="PANTHER" id="PTHR46797">
    <property type="entry name" value="HTH-TYPE TRANSCRIPTIONAL REGULATOR"/>
    <property type="match status" value="1"/>
</dbReference>
<protein>
    <submittedName>
        <fullName evidence="3">Helix-turn-helix transcriptional regulator</fullName>
    </submittedName>
</protein>
<evidence type="ECO:0000313" key="3">
    <source>
        <dbReference type="EMBL" id="MST82076.1"/>
    </source>
</evidence>
<dbReference type="RefSeq" id="WP_154457982.1">
    <property type="nucleotide sequence ID" value="NZ_VUMV01000004.1"/>
</dbReference>
<dbReference type="InterPro" id="IPR001387">
    <property type="entry name" value="Cro/C1-type_HTH"/>
</dbReference>